<keyword evidence="1" id="KW-0472">Membrane</keyword>
<dbReference type="EMBL" id="HBUE01027481">
    <property type="protein sequence ID" value="CAG6454854.1"/>
    <property type="molecule type" value="Transcribed_RNA"/>
</dbReference>
<dbReference type="AlphaFoldDB" id="A0A8D8AD37"/>
<name>A0A8D8AD37_CULPI</name>
<evidence type="ECO:0000313" key="2">
    <source>
        <dbReference type="EMBL" id="CAG6454854.1"/>
    </source>
</evidence>
<keyword evidence="1" id="KW-0812">Transmembrane</keyword>
<organism evidence="2">
    <name type="scientific">Culex pipiens</name>
    <name type="common">House mosquito</name>
    <dbReference type="NCBI Taxonomy" id="7175"/>
    <lineage>
        <taxon>Eukaryota</taxon>
        <taxon>Metazoa</taxon>
        <taxon>Ecdysozoa</taxon>
        <taxon>Arthropoda</taxon>
        <taxon>Hexapoda</taxon>
        <taxon>Insecta</taxon>
        <taxon>Pterygota</taxon>
        <taxon>Neoptera</taxon>
        <taxon>Endopterygota</taxon>
        <taxon>Diptera</taxon>
        <taxon>Nematocera</taxon>
        <taxon>Culicoidea</taxon>
        <taxon>Culicidae</taxon>
        <taxon>Culicinae</taxon>
        <taxon>Culicini</taxon>
        <taxon>Culex</taxon>
        <taxon>Culex</taxon>
    </lineage>
</organism>
<protein>
    <submittedName>
        <fullName evidence="2">(northern house mosquito) hypothetical protein</fullName>
    </submittedName>
</protein>
<keyword evidence="1" id="KW-1133">Transmembrane helix</keyword>
<proteinExistence type="predicted"/>
<reference evidence="2" key="1">
    <citation type="submission" date="2021-05" db="EMBL/GenBank/DDBJ databases">
        <authorList>
            <person name="Alioto T."/>
            <person name="Alioto T."/>
            <person name="Gomez Garrido J."/>
        </authorList>
    </citation>
    <scope>NUCLEOTIDE SEQUENCE</scope>
</reference>
<evidence type="ECO:0000256" key="1">
    <source>
        <dbReference type="SAM" id="Phobius"/>
    </source>
</evidence>
<feature type="transmembrane region" description="Helical" evidence="1">
    <location>
        <begin position="7"/>
        <end position="26"/>
    </location>
</feature>
<sequence>MTARGRGCFYFVSFLISSLVSIGWSWPRHTRVPVRAWTIYFELRGRERETNTPPGGMTTNPESSLLKLRTFPHSLAGDFTHSHTPSKVGKNFHSTFSTG</sequence>
<accession>A0A8D8AD37</accession>